<dbReference type="EMBL" id="JQBK01000204">
    <property type="protein sequence ID" value="KRN75878.1"/>
    <property type="molecule type" value="Genomic_DNA"/>
</dbReference>
<evidence type="ECO:0000313" key="1">
    <source>
        <dbReference type="EMBL" id="KRN75878.1"/>
    </source>
</evidence>
<gene>
    <name evidence="1" type="ORF">IV43_GL000878</name>
</gene>
<dbReference type="AlphaFoldDB" id="A0A0R2JJ09"/>
<protein>
    <recommendedName>
        <fullName evidence="3">Transposase</fullName>
    </recommendedName>
</protein>
<accession>A0A0R2JJ09</accession>
<evidence type="ECO:0008006" key="3">
    <source>
        <dbReference type="Google" id="ProtNLM"/>
    </source>
</evidence>
<organism evidence="1 2">
    <name type="scientific">Ligilactobacillus acidipiscis</name>
    <dbReference type="NCBI Taxonomy" id="89059"/>
    <lineage>
        <taxon>Bacteria</taxon>
        <taxon>Bacillati</taxon>
        <taxon>Bacillota</taxon>
        <taxon>Bacilli</taxon>
        <taxon>Lactobacillales</taxon>
        <taxon>Lactobacillaceae</taxon>
        <taxon>Ligilactobacillus</taxon>
    </lineage>
</organism>
<proteinExistence type="predicted"/>
<comment type="caution">
    <text evidence="1">The sequence shown here is derived from an EMBL/GenBank/DDBJ whole genome shotgun (WGS) entry which is preliminary data.</text>
</comment>
<name>A0A0R2JJ09_9LACO</name>
<dbReference type="Proteomes" id="UP000051491">
    <property type="component" value="Unassembled WGS sequence"/>
</dbReference>
<evidence type="ECO:0000313" key="2">
    <source>
        <dbReference type="Proteomes" id="UP000051491"/>
    </source>
</evidence>
<dbReference type="PATRIC" id="fig|89059.3.peg.922"/>
<sequence length="57" mass="6607">MTLHHKRLLFNKQLNICNDGGELANDAGTLLPAEFLHQINFNQFLQSNLHFKDDRKS</sequence>
<reference evidence="1 2" key="1">
    <citation type="journal article" date="2015" name="Genome Announc.">
        <title>Expanding the biotechnology potential of lactobacilli through comparative genomics of 213 strains and associated genera.</title>
        <authorList>
            <person name="Sun Z."/>
            <person name="Harris H.M."/>
            <person name="McCann A."/>
            <person name="Guo C."/>
            <person name="Argimon S."/>
            <person name="Zhang W."/>
            <person name="Yang X."/>
            <person name="Jeffery I.B."/>
            <person name="Cooney J.C."/>
            <person name="Kagawa T.F."/>
            <person name="Liu W."/>
            <person name="Song Y."/>
            <person name="Salvetti E."/>
            <person name="Wrobel A."/>
            <person name="Rasinkangas P."/>
            <person name="Parkhill J."/>
            <person name="Rea M.C."/>
            <person name="O'Sullivan O."/>
            <person name="Ritari J."/>
            <person name="Douillard F.P."/>
            <person name="Paul Ross R."/>
            <person name="Yang R."/>
            <person name="Briner A.E."/>
            <person name="Felis G.E."/>
            <person name="de Vos W.M."/>
            <person name="Barrangou R."/>
            <person name="Klaenhammer T.R."/>
            <person name="Caufield P.W."/>
            <person name="Cui Y."/>
            <person name="Zhang H."/>
            <person name="O'Toole P.W."/>
        </authorList>
    </citation>
    <scope>NUCLEOTIDE SEQUENCE [LARGE SCALE GENOMIC DNA]</scope>
    <source>
        <strain evidence="1 2">DSM 15353</strain>
    </source>
</reference>